<evidence type="ECO:0000313" key="2">
    <source>
        <dbReference type="Proteomes" id="UP000282028"/>
    </source>
</evidence>
<dbReference type="Pfam" id="PF11927">
    <property type="entry name" value="HODM_asu-like"/>
    <property type="match status" value="1"/>
</dbReference>
<protein>
    <submittedName>
        <fullName evidence="1">DUF3445 domain-containing protein</fullName>
    </submittedName>
</protein>
<dbReference type="EMBL" id="RHHR01000015">
    <property type="protein sequence ID" value="RNB74216.1"/>
    <property type="molecule type" value="Genomic_DNA"/>
</dbReference>
<gene>
    <name evidence="1" type="ORF">EDM52_11235</name>
</gene>
<proteinExistence type="predicted"/>
<organism evidence="1 2">
    <name type="scientific">Brevibacillus invocatus</name>
    <dbReference type="NCBI Taxonomy" id="173959"/>
    <lineage>
        <taxon>Bacteria</taxon>
        <taxon>Bacillati</taxon>
        <taxon>Bacillota</taxon>
        <taxon>Bacilli</taxon>
        <taxon>Bacillales</taxon>
        <taxon>Paenibacillaceae</taxon>
        <taxon>Brevibacillus</taxon>
    </lineage>
</organism>
<comment type="caution">
    <text evidence="1">The sequence shown here is derived from an EMBL/GenBank/DDBJ whole genome shotgun (WGS) entry which is preliminary data.</text>
</comment>
<accession>A0A3M8CEM9</accession>
<evidence type="ECO:0000313" key="1">
    <source>
        <dbReference type="EMBL" id="RNB74216.1"/>
    </source>
</evidence>
<dbReference type="AlphaFoldDB" id="A0A3M8CEM9"/>
<dbReference type="OrthoDB" id="5242510at2"/>
<name>A0A3M8CEM9_9BACL</name>
<dbReference type="Proteomes" id="UP000282028">
    <property type="component" value="Unassembled WGS sequence"/>
</dbReference>
<reference evidence="1 2" key="1">
    <citation type="submission" date="2018-10" db="EMBL/GenBank/DDBJ databases">
        <title>Phylogenomics of Brevibacillus.</title>
        <authorList>
            <person name="Dunlap C."/>
        </authorList>
    </citation>
    <scope>NUCLEOTIDE SEQUENCE [LARGE SCALE GENOMIC DNA]</scope>
    <source>
        <strain evidence="1 2">JCM 12215</strain>
    </source>
</reference>
<dbReference type="RefSeq" id="WP_122909076.1">
    <property type="nucleotide sequence ID" value="NZ_CBCSBE010000003.1"/>
</dbReference>
<sequence>MSDQLSRFPYPFNSDTYRYSNNSVLLDPPIAIEVTPEYLEEMTLKRSLLANHPNRCYQSLPHTIPAQWEIASLVLHHLHETYPEDFSLTKEGNSWTFSNHKLNETQQFVFGDVSTLPWEPLDFVGRHVQEDLILMGQRDGDLFLDAGQLCFPANWSLEFNLGMNFVEIHSPIPGFANGNLDEKIRNFIMKLEVGQPWVRRNWSLNAGKRLDASLETFHQWGQMRKQVTAENAGETVYLRVEVQKLFRLPRSHAVLFTIHSYLITLHELAQNRAYLEQLYHVLVELPAFIAEYKGMKLYKQQVIQYLEYELQKERG</sequence>
<keyword evidence="2" id="KW-1185">Reference proteome</keyword>
<dbReference type="InterPro" id="IPR021848">
    <property type="entry name" value="HODM_asu-like"/>
</dbReference>